<proteinExistence type="predicted"/>
<organism evidence="1 2">
    <name type="scientific">Nephila pilipes</name>
    <name type="common">Giant wood spider</name>
    <name type="synonym">Nephila maculata</name>
    <dbReference type="NCBI Taxonomy" id="299642"/>
    <lineage>
        <taxon>Eukaryota</taxon>
        <taxon>Metazoa</taxon>
        <taxon>Ecdysozoa</taxon>
        <taxon>Arthropoda</taxon>
        <taxon>Chelicerata</taxon>
        <taxon>Arachnida</taxon>
        <taxon>Araneae</taxon>
        <taxon>Araneomorphae</taxon>
        <taxon>Entelegynae</taxon>
        <taxon>Araneoidea</taxon>
        <taxon>Nephilidae</taxon>
        <taxon>Nephila</taxon>
    </lineage>
</organism>
<keyword evidence="2" id="KW-1185">Reference proteome</keyword>
<dbReference type="EMBL" id="BMAW01080315">
    <property type="protein sequence ID" value="GFU18998.1"/>
    <property type="molecule type" value="Genomic_DNA"/>
</dbReference>
<name>A0A8X6QD38_NEPPI</name>
<gene>
    <name evidence="1" type="ORF">NPIL_640831</name>
</gene>
<accession>A0A8X6QD38</accession>
<evidence type="ECO:0000313" key="2">
    <source>
        <dbReference type="Proteomes" id="UP000887013"/>
    </source>
</evidence>
<dbReference type="Proteomes" id="UP000887013">
    <property type="component" value="Unassembled WGS sequence"/>
</dbReference>
<reference evidence="1" key="1">
    <citation type="submission" date="2020-08" db="EMBL/GenBank/DDBJ databases">
        <title>Multicomponent nature underlies the extraordinary mechanical properties of spider dragline silk.</title>
        <authorList>
            <person name="Kono N."/>
            <person name="Nakamura H."/>
            <person name="Mori M."/>
            <person name="Yoshida Y."/>
            <person name="Ohtoshi R."/>
            <person name="Malay A.D."/>
            <person name="Moran D.A.P."/>
            <person name="Tomita M."/>
            <person name="Numata K."/>
            <person name="Arakawa K."/>
        </authorList>
    </citation>
    <scope>NUCLEOTIDE SEQUENCE</scope>
</reference>
<dbReference type="AlphaFoldDB" id="A0A8X6QD38"/>
<sequence>MIKNNVNKCIREDVRWNLEFRAQGIGCHLQTFRNAASMEENSWNTEAESLEFLLGNISHIFALSSSYRRMYLLLNCKYPYFHIGHQLKVMKKLKFKEAFSKRSHYPYAVPEILTMKR</sequence>
<evidence type="ECO:0000313" key="1">
    <source>
        <dbReference type="EMBL" id="GFU18998.1"/>
    </source>
</evidence>
<comment type="caution">
    <text evidence="1">The sequence shown here is derived from an EMBL/GenBank/DDBJ whole genome shotgun (WGS) entry which is preliminary data.</text>
</comment>
<protein>
    <submittedName>
        <fullName evidence="1">Uncharacterized protein</fullName>
    </submittedName>
</protein>